<evidence type="ECO:0000313" key="5">
    <source>
        <dbReference type="Proteomes" id="UP001642360"/>
    </source>
</evidence>
<dbReference type="GO" id="GO:0008194">
    <property type="term" value="F:UDP-glycosyltransferase activity"/>
    <property type="evidence" value="ECO:0007669"/>
    <property type="project" value="UniProtKB-ARBA"/>
</dbReference>
<keyword evidence="3" id="KW-0808">Transferase</keyword>
<dbReference type="PANTHER" id="PTHR11926:SF727">
    <property type="entry name" value="UDP-GLYCOSYLTRANSFERASE 74B1"/>
    <property type="match status" value="1"/>
</dbReference>
<comment type="caution">
    <text evidence="4">The sequence shown here is derived from an EMBL/GenBank/DDBJ whole genome shotgun (WGS) entry which is preliminary data.</text>
</comment>
<dbReference type="PANTHER" id="PTHR11926">
    <property type="entry name" value="GLUCOSYL/GLUCURONOSYL TRANSFERASES"/>
    <property type="match status" value="1"/>
</dbReference>
<evidence type="ECO:0000313" key="4">
    <source>
        <dbReference type="EMBL" id="CAK9137828.1"/>
    </source>
</evidence>
<dbReference type="AlphaFoldDB" id="A0ABC8QZ29"/>
<accession>A0ABC8QZ29</accession>
<dbReference type="Gene3D" id="3.40.50.2000">
    <property type="entry name" value="Glycogen Phosphorylase B"/>
    <property type="match status" value="2"/>
</dbReference>
<protein>
    <submittedName>
        <fullName evidence="4">Uncharacterized protein</fullName>
    </submittedName>
</protein>
<evidence type="ECO:0000256" key="3">
    <source>
        <dbReference type="ARBA" id="ARBA00022679"/>
    </source>
</evidence>
<name>A0ABC8QZ29_9AQUA</name>
<evidence type="ECO:0000256" key="1">
    <source>
        <dbReference type="ARBA" id="ARBA00009995"/>
    </source>
</evidence>
<dbReference type="Proteomes" id="UP001642360">
    <property type="component" value="Unassembled WGS sequence"/>
</dbReference>
<dbReference type="EMBL" id="CAUOFW020000837">
    <property type="protein sequence ID" value="CAK9137828.1"/>
    <property type="molecule type" value="Genomic_DNA"/>
</dbReference>
<dbReference type="SUPFAM" id="SSF53756">
    <property type="entry name" value="UDP-Glycosyltransferase/glycogen phosphorylase"/>
    <property type="match status" value="2"/>
</dbReference>
<keyword evidence="2" id="KW-0328">Glycosyltransferase</keyword>
<proteinExistence type="inferred from homology"/>
<gene>
    <name evidence="4" type="ORF">ILEXP_LOCUS4865</name>
</gene>
<dbReference type="FunFam" id="3.40.50.2000:FF:000057">
    <property type="entry name" value="Glycosyltransferase"/>
    <property type="match status" value="1"/>
</dbReference>
<keyword evidence="5" id="KW-1185">Reference proteome</keyword>
<comment type="similarity">
    <text evidence="1">Belongs to the UDP-glycosyltransferase family.</text>
</comment>
<reference evidence="4 5" key="1">
    <citation type="submission" date="2024-02" db="EMBL/GenBank/DDBJ databases">
        <authorList>
            <person name="Vignale AGUSTIN F."/>
            <person name="Sosa J E."/>
            <person name="Modenutti C."/>
        </authorList>
    </citation>
    <scope>NUCLEOTIDE SEQUENCE [LARGE SCALE GENOMIC DNA]</scope>
</reference>
<sequence>MEGEKYGGHVLVLPYPGQGHINPLLQFAKRLASKGVKATLATTHYTVKSICAPKVGVESISDGFDQGGFAQARNEDVYLKSFRENGSRTLSELIQKYKNSSSPVNCVVYDSFLPWALDVAKQNSIFGAAFFTNSATVCAIFCRIHHGLLSLPVKIEDTPMMIPGLPPLNFPDLPSFLKAPESYPAYLKMKLSQFSNLDQADWIFGNTFETLESEAVESVSELWPGELIGPMVPSAYLDDRIDGDKGYGAIQRVTYHRSPSPWALDVAKQNSIFGAAFFTNSATVCAIFCRIHHGFLSLPVKIEDTPMMIPGLPPLNFPDLPSFLKAPESYPAYLKMKLSQFSNLDQADWIFGNTFETLEGEAVESVSELWPGELIGPMVPSAYLDDRIDGDKGYGASINFHS</sequence>
<organism evidence="4 5">
    <name type="scientific">Ilex paraguariensis</name>
    <name type="common">yerba mate</name>
    <dbReference type="NCBI Taxonomy" id="185542"/>
    <lineage>
        <taxon>Eukaryota</taxon>
        <taxon>Viridiplantae</taxon>
        <taxon>Streptophyta</taxon>
        <taxon>Embryophyta</taxon>
        <taxon>Tracheophyta</taxon>
        <taxon>Spermatophyta</taxon>
        <taxon>Magnoliopsida</taxon>
        <taxon>eudicotyledons</taxon>
        <taxon>Gunneridae</taxon>
        <taxon>Pentapetalae</taxon>
        <taxon>asterids</taxon>
        <taxon>campanulids</taxon>
        <taxon>Aquifoliales</taxon>
        <taxon>Aquifoliaceae</taxon>
        <taxon>Ilex</taxon>
    </lineage>
</organism>
<evidence type="ECO:0000256" key="2">
    <source>
        <dbReference type="ARBA" id="ARBA00022676"/>
    </source>
</evidence>